<evidence type="ECO:0000313" key="2">
    <source>
        <dbReference type="Proteomes" id="UP000326565"/>
    </source>
</evidence>
<organism evidence="1 2">
    <name type="scientific">Aspergillus leporis</name>
    <dbReference type="NCBI Taxonomy" id="41062"/>
    <lineage>
        <taxon>Eukaryota</taxon>
        <taxon>Fungi</taxon>
        <taxon>Dikarya</taxon>
        <taxon>Ascomycota</taxon>
        <taxon>Pezizomycotina</taxon>
        <taxon>Eurotiomycetes</taxon>
        <taxon>Eurotiomycetidae</taxon>
        <taxon>Eurotiales</taxon>
        <taxon>Aspergillaceae</taxon>
        <taxon>Aspergillus</taxon>
        <taxon>Aspergillus subgen. Circumdati</taxon>
    </lineage>
</organism>
<protein>
    <submittedName>
        <fullName evidence="1">Uncharacterized protein</fullName>
    </submittedName>
</protein>
<keyword evidence="2" id="KW-1185">Reference proteome</keyword>
<accession>A0A5N5XHQ7</accession>
<evidence type="ECO:0000313" key="1">
    <source>
        <dbReference type="EMBL" id="KAB8078992.1"/>
    </source>
</evidence>
<dbReference type="EMBL" id="ML732153">
    <property type="protein sequence ID" value="KAB8078992.1"/>
    <property type="molecule type" value="Genomic_DNA"/>
</dbReference>
<reference evidence="1 2" key="1">
    <citation type="submission" date="2019-04" db="EMBL/GenBank/DDBJ databases">
        <title>Friends and foes A comparative genomics study of 23 Aspergillus species from section Flavi.</title>
        <authorList>
            <consortium name="DOE Joint Genome Institute"/>
            <person name="Kjaerbolling I."/>
            <person name="Vesth T."/>
            <person name="Frisvad J.C."/>
            <person name="Nybo J.L."/>
            <person name="Theobald S."/>
            <person name="Kildgaard S."/>
            <person name="Isbrandt T."/>
            <person name="Kuo A."/>
            <person name="Sato A."/>
            <person name="Lyhne E.K."/>
            <person name="Kogle M.E."/>
            <person name="Wiebenga A."/>
            <person name="Kun R.S."/>
            <person name="Lubbers R.J."/>
            <person name="Makela M.R."/>
            <person name="Barry K."/>
            <person name="Chovatia M."/>
            <person name="Clum A."/>
            <person name="Daum C."/>
            <person name="Haridas S."/>
            <person name="He G."/>
            <person name="LaButti K."/>
            <person name="Lipzen A."/>
            <person name="Mondo S."/>
            <person name="Riley R."/>
            <person name="Salamov A."/>
            <person name="Simmons B.A."/>
            <person name="Magnuson J.K."/>
            <person name="Henrissat B."/>
            <person name="Mortensen U.H."/>
            <person name="Larsen T.O."/>
            <person name="Devries R.P."/>
            <person name="Grigoriev I.V."/>
            <person name="Machida M."/>
            <person name="Baker S.E."/>
            <person name="Andersen M.R."/>
        </authorList>
    </citation>
    <scope>NUCLEOTIDE SEQUENCE [LARGE SCALE GENOMIC DNA]</scope>
    <source>
        <strain evidence="1 2">CBS 151.66</strain>
    </source>
</reference>
<sequence>MSEITPDKPEIANPFDQILTDCQHDPSKIQDRYESHRTTRDAHFKAKLLSPDFPGWQADEILYKLYTQAINAEKDNKNPFVDPRNNLNLYADHHHKSGNWWLISRQTSKTLRHPFGLHRRIPCT</sequence>
<gene>
    <name evidence="1" type="ORF">BDV29DRAFT_165207</name>
</gene>
<name>A0A5N5XHQ7_9EURO</name>
<dbReference type="Proteomes" id="UP000326565">
    <property type="component" value="Unassembled WGS sequence"/>
</dbReference>
<proteinExistence type="predicted"/>
<dbReference type="AlphaFoldDB" id="A0A5N5XHQ7"/>